<name>A0A5N6Q348_9ASTR</name>
<dbReference type="SMART" id="SM00129">
    <property type="entry name" value="KISc"/>
    <property type="match status" value="1"/>
</dbReference>
<keyword evidence="6 7" id="KW-0505">Motor protein</keyword>
<evidence type="ECO:0000313" key="11">
    <source>
        <dbReference type="EMBL" id="KAD7479054.1"/>
    </source>
</evidence>
<comment type="caution">
    <text evidence="11">The sequence shown here is derived from an EMBL/GenBank/DDBJ whole genome shotgun (WGS) entry which is preliminary data.</text>
</comment>
<feature type="coiled-coil region" evidence="8">
    <location>
        <begin position="410"/>
        <end position="451"/>
    </location>
</feature>
<dbReference type="PROSITE" id="PS50067">
    <property type="entry name" value="KINESIN_MOTOR_2"/>
    <property type="match status" value="1"/>
</dbReference>
<feature type="region of interest" description="Disordered" evidence="9">
    <location>
        <begin position="1011"/>
        <end position="1100"/>
    </location>
</feature>
<dbReference type="InterPro" id="IPR001752">
    <property type="entry name" value="Kinesin_motor_dom"/>
</dbReference>
<dbReference type="PRINTS" id="PR00380">
    <property type="entry name" value="KINESINHEAVY"/>
</dbReference>
<dbReference type="GO" id="GO:0005524">
    <property type="term" value="F:ATP binding"/>
    <property type="evidence" value="ECO:0007669"/>
    <property type="project" value="UniProtKB-UniRule"/>
</dbReference>
<dbReference type="Pfam" id="PF11721">
    <property type="entry name" value="Malectin"/>
    <property type="match status" value="1"/>
</dbReference>
<sequence length="1100" mass="123777">MVSEVSDWSNKPSNQEKSTLAATSALATGGFDWNKPFDQQDGCKMEVDGGTLIAADIFCPADVLDWDKKSGRVSMVDEDDESTFDSMVCDSGARLIPKGFVKSNSTASDDIVLFVNAGAQTIVEPDSNMNLVADKYFEGGDVFQTNECITEGGDVSFIYHTARLGNFQYQFDGLPEGDYYVDLHFVEMINTFGPKGMRVFNVYLQEEKILADFDIFSVVGANKPLQLVDSRVKVKIGEAIVIRFEGITGSPLVSGICIRKAPHLLDDEVKHDFLRCQNCAADIKVPSAQKKVMRKKSLEKYEKRIQELTSQCQRKTDECYQAWMSLTAANEQLEKVRMELDNKLFQTSSLDHRMEKQSEMLREISSRYEHDKKVWVAAVKELSHRITVLKKDHSQLSLQAHQCVDSIPDLNNMTSAVQALVAQCEDLKMKYNEEQTKRRKLHNQVEDAKGNIRVFCRCRPLSKLESSTGCSTVVDFDAASNGELGILNSGSTRKTFRFDRVFTPNDNQVDVFSQASPLVTSVLDGYNVCIFAYGQTGTGKTFTMEGIEGNRGVNYRTLEELFKIAKERIDTFTYDISVSVLEVYNEQIRDLLTSSSSSSKKLEIKQAAEGLHNIPGLVEAKVENIQEVWNVLRAGSSARAVGSNNVNEHSSRSHCMLCIMVRAKNLINGECTKSKLWLVDLAGSERLAKTEAQGERLKEAQNINRSLSALGDVISALANKSSHIPYRNSKLTHLLQDSLGGDSKTLMFVQISPSEHDLSETLSSLNFATRVRGVELGPARKQIDTSELQKMKMMLEKAKQESRLKDESLRKLEESLQNVEGRIKGKDQVHKTHMEKIKELENQIECKKGLHSQLEKQVSHLSDKLRTKEEFNSGLQQKVKELENKLTEREQLEATTYQQKVRDLEEKLKEQVKESKSYTTTLQDKIEELERKLKEQEQYSDSTSLHIKIKELEEKLKEKERRVSIATIADSSSSMKSTPKHVGSRDNKFVNEAEPHILRGSNLMNRGQVATGNWSRRNDSLGSIGGGVTRKRLSRNSEVENVDNNQNKSRKSDPPRPYKGTTRTVKPAAAAATQRPVHQSRPSNPTQGVKDRENKKRVWA</sequence>
<dbReference type="PANTHER" id="PTHR47972:SF18">
    <property type="entry name" value="KINESIN-LIKE PROTEIN KIN-14R"/>
    <property type="match status" value="1"/>
</dbReference>
<dbReference type="Gene3D" id="3.40.850.10">
    <property type="entry name" value="Kinesin motor domain"/>
    <property type="match status" value="1"/>
</dbReference>
<feature type="domain" description="Kinesin motor" evidence="10">
    <location>
        <begin position="451"/>
        <end position="774"/>
    </location>
</feature>
<dbReference type="FunFam" id="3.40.850.10:FF:000057">
    <property type="entry name" value="kinesin-like protein KIN-14R"/>
    <property type="match status" value="1"/>
</dbReference>
<dbReference type="InterPro" id="IPR036961">
    <property type="entry name" value="Kinesin_motor_dom_sf"/>
</dbReference>
<evidence type="ECO:0000256" key="3">
    <source>
        <dbReference type="ARBA" id="ARBA00022741"/>
    </source>
</evidence>
<accession>A0A5N6Q348</accession>
<dbReference type="Proteomes" id="UP000326396">
    <property type="component" value="Linkage Group LG1"/>
</dbReference>
<dbReference type="EMBL" id="SZYD01000001">
    <property type="protein sequence ID" value="KAD7479054.1"/>
    <property type="molecule type" value="Genomic_DNA"/>
</dbReference>
<dbReference type="GO" id="GO:0003777">
    <property type="term" value="F:microtubule motor activity"/>
    <property type="evidence" value="ECO:0007669"/>
    <property type="project" value="InterPro"/>
</dbReference>
<dbReference type="InterPro" id="IPR021720">
    <property type="entry name" value="Malectin_dom"/>
</dbReference>
<dbReference type="CDD" id="cd01366">
    <property type="entry name" value="KISc_C_terminal"/>
    <property type="match status" value="1"/>
</dbReference>
<dbReference type="Pfam" id="PF00225">
    <property type="entry name" value="Kinesin"/>
    <property type="match status" value="1"/>
</dbReference>
<dbReference type="SUPFAM" id="SSF52540">
    <property type="entry name" value="P-loop containing nucleoside triphosphate hydrolases"/>
    <property type="match status" value="1"/>
</dbReference>
<evidence type="ECO:0000256" key="5">
    <source>
        <dbReference type="ARBA" id="ARBA00023054"/>
    </source>
</evidence>
<dbReference type="InterPro" id="IPR027417">
    <property type="entry name" value="P-loop_NTPase"/>
</dbReference>
<dbReference type="PROSITE" id="PS00411">
    <property type="entry name" value="KINESIN_MOTOR_1"/>
    <property type="match status" value="1"/>
</dbReference>
<dbReference type="GO" id="GO:0007018">
    <property type="term" value="P:microtubule-based movement"/>
    <property type="evidence" value="ECO:0007669"/>
    <property type="project" value="InterPro"/>
</dbReference>
<keyword evidence="4 7" id="KW-0067">ATP-binding</keyword>
<dbReference type="InterPro" id="IPR019821">
    <property type="entry name" value="Kinesin_motor_CS"/>
</dbReference>
<keyword evidence="5 8" id="KW-0175">Coiled coil</keyword>
<dbReference type="AlphaFoldDB" id="A0A5N6Q348"/>
<reference evidence="11 12" key="1">
    <citation type="submission" date="2019-05" db="EMBL/GenBank/DDBJ databases">
        <title>Mikania micrantha, genome provides insights into the molecular mechanism of rapid growth.</title>
        <authorList>
            <person name="Liu B."/>
        </authorList>
    </citation>
    <scope>NUCLEOTIDE SEQUENCE [LARGE SCALE GENOMIC DNA]</scope>
    <source>
        <strain evidence="11">NLD-2019</strain>
        <tissue evidence="11">Leaf</tissue>
    </source>
</reference>
<dbReference type="InterPro" id="IPR027640">
    <property type="entry name" value="Kinesin-like_fam"/>
</dbReference>
<evidence type="ECO:0000256" key="6">
    <source>
        <dbReference type="ARBA" id="ARBA00023175"/>
    </source>
</evidence>
<keyword evidence="12" id="KW-1185">Reference proteome</keyword>
<dbReference type="PANTHER" id="PTHR47972">
    <property type="entry name" value="KINESIN-LIKE PROTEIN KLP-3"/>
    <property type="match status" value="1"/>
</dbReference>
<proteinExistence type="inferred from homology"/>
<evidence type="ECO:0000256" key="4">
    <source>
        <dbReference type="ARBA" id="ARBA00022840"/>
    </source>
</evidence>
<evidence type="ECO:0000256" key="8">
    <source>
        <dbReference type="SAM" id="Coils"/>
    </source>
</evidence>
<feature type="compositionally biased region" description="Polar residues" evidence="9">
    <location>
        <begin position="1076"/>
        <end position="1087"/>
    </location>
</feature>
<dbReference type="Gene3D" id="2.60.120.430">
    <property type="entry name" value="Galactose-binding lectin"/>
    <property type="match status" value="1"/>
</dbReference>
<evidence type="ECO:0000259" key="10">
    <source>
        <dbReference type="PROSITE" id="PS50067"/>
    </source>
</evidence>
<dbReference type="GO" id="GO:0005874">
    <property type="term" value="C:microtubule"/>
    <property type="evidence" value="ECO:0007669"/>
    <property type="project" value="UniProtKB-KW"/>
</dbReference>
<organism evidence="11 12">
    <name type="scientific">Mikania micrantha</name>
    <name type="common">bitter vine</name>
    <dbReference type="NCBI Taxonomy" id="192012"/>
    <lineage>
        <taxon>Eukaryota</taxon>
        <taxon>Viridiplantae</taxon>
        <taxon>Streptophyta</taxon>
        <taxon>Embryophyta</taxon>
        <taxon>Tracheophyta</taxon>
        <taxon>Spermatophyta</taxon>
        <taxon>Magnoliopsida</taxon>
        <taxon>eudicotyledons</taxon>
        <taxon>Gunneridae</taxon>
        <taxon>Pentapetalae</taxon>
        <taxon>asterids</taxon>
        <taxon>campanulids</taxon>
        <taxon>Asterales</taxon>
        <taxon>Asteraceae</taxon>
        <taxon>Asteroideae</taxon>
        <taxon>Heliantheae alliance</taxon>
        <taxon>Eupatorieae</taxon>
        <taxon>Mikania</taxon>
    </lineage>
</organism>
<keyword evidence="2" id="KW-0493">Microtubule</keyword>
<dbReference type="GO" id="GO:0008017">
    <property type="term" value="F:microtubule binding"/>
    <property type="evidence" value="ECO:0007669"/>
    <property type="project" value="InterPro"/>
</dbReference>
<feature type="binding site" evidence="7">
    <location>
        <begin position="534"/>
        <end position="541"/>
    </location>
    <ligand>
        <name>ATP</name>
        <dbReference type="ChEBI" id="CHEBI:30616"/>
    </ligand>
</feature>
<evidence type="ECO:0000256" key="9">
    <source>
        <dbReference type="SAM" id="MobiDB-lite"/>
    </source>
</evidence>
<protein>
    <recommendedName>
        <fullName evidence="10">Kinesin motor domain-containing protein</fullName>
    </recommendedName>
</protein>
<gene>
    <name evidence="11" type="ORF">E3N88_02190</name>
</gene>
<evidence type="ECO:0000256" key="7">
    <source>
        <dbReference type="PROSITE-ProRule" id="PRU00283"/>
    </source>
</evidence>
<keyword evidence="3 7" id="KW-0547">Nucleotide-binding</keyword>
<feature type="compositionally biased region" description="Basic and acidic residues" evidence="9">
    <location>
        <begin position="1089"/>
        <end position="1100"/>
    </location>
</feature>
<comment type="similarity">
    <text evidence="1">Belongs to the TRAFAC class myosin-kinesin ATPase superfamily. Kinesin family. KIN-14 subfamily.</text>
</comment>
<feature type="region of interest" description="Disordered" evidence="9">
    <location>
        <begin position="967"/>
        <end position="986"/>
    </location>
</feature>
<evidence type="ECO:0000256" key="1">
    <source>
        <dbReference type="ARBA" id="ARBA00010899"/>
    </source>
</evidence>
<evidence type="ECO:0000256" key="2">
    <source>
        <dbReference type="ARBA" id="ARBA00022701"/>
    </source>
</evidence>
<evidence type="ECO:0000313" key="12">
    <source>
        <dbReference type="Proteomes" id="UP000326396"/>
    </source>
</evidence>
<dbReference type="OrthoDB" id="3176171at2759"/>